<evidence type="ECO:0000256" key="2">
    <source>
        <dbReference type="SAM" id="SignalP"/>
    </source>
</evidence>
<sequence length="86" mass="8800">MTMTNVLVTLAVITGVGAAMRYDMKSSLNMFSRNAKHVKAWMESGAAAASHELPKSSSSSSSSSTAESIGKAAAAAKPQPPPSKST</sequence>
<evidence type="ECO:0000313" key="4">
    <source>
        <dbReference type="Proteomes" id="UP000660262"/>
    </source>
</evidence>
<evidence type="ECO:0000256" key="1">
    <source>
        <dbReference type="SAM" id="MobiDB-lite"/>
    </source>
</evidence>
<protein>
    <submittedName>
        <fullName evidence="3">Uncharacterized protein</fullName>
    </submittedName>
</protein>
<evidence type="ECO:0000313" key="3">
    <source>
        <dbReference type="EMBL" id="GHP02377.1"/>
    </source>
</evidence>
<dbReference type="Proteomes" id="UP000660262">
    <property type="component" value="Unassembled WGS sequence"/>
</dbReference>
<accession>A0A830HBB4</accession>
<name>A0A830HBB4_9CHLO</name>
<keyword evidence="4" id="KW-1185">Reference proteome</keyword>
<dbReference type="AlphaFoldDB" id="A0A830HBB4"/>
<organism evidence="3 4">
    <name type="scientific">Pycnococcus provasolii</name>
    <dbReference type="NCBI Taxonomy" id="41880"/>
    <lineage>
        <taxon>Eukaryota</taxon>
        <taxon>Viridiplantae</taxon>
        <taxon>Chlorophyta</taxon>
        <taxon>Pseudoscourfieldiophyceae</taxon>
        <taxon>Pseudoscourfieldiales</taxon>
        <taxon>Pycnococcaceae</taxon>
        <taxon>Pycnococcus</taxon>
    </lineage>
</organism>
<keyword evidence="2" id="KW-0732">Signal</keyword>
<dbReference type="EMBL" id="BNJQ01000003">
    <property type="protein sequence ID" value="GHP02377.1"/>
    <property type="molecule type" value="Genomic_DNA"/>
</dbReference>
<comment type="caution">
    <text evidence="3">The sequence shown here is derived from an EMBL/GenBank/DDBJ whole genome shotgun (WGS) entry which is preliminary data.</text>
</comment>
<reference evidence="3" key="1">
    <citation type="submission" date="2020-10" db="EMBL/GenBank/DDBJ databases">
        <title>Unveiling of a novel bifunctional photoreceptor, Dualchrome1, isolated from a cosmopolitan green alga.</title>
        <authorList>
            <person name="Suzuki S."/>
            <person name="Kawachi M."/>
        </authorList>
    </citation>
    <scope>NUCLEOTIDE SEQUENCE</scope>
    <source>
        <strain evidence="3">NIES 2893</strain>
    </source>
</reference>
<gene>
    <name evidence="3" type="ORF">PPROV_000113400</name>
</gene>
<feature type="chain" id="PRO_5032565309" evidence="2">
    <location>
        <begin position="19"/>
        <end position="86"/>
    </location>
</feature>
<feature type="signal peptide" evidence="2">
    <location>
        <begin position="1"/>
        <end position="18"/>
    </location>
</feature>
<dbReference type="OrthoDB" id="2019035at2759"/>
<proteinExistence type="predicted"/>
<feature type="region of interest" description="Disordered" evidence="1">
    <location>
        <begin position="44"/>
        <end position="86"/>
    </location>
</feature>